<evidence type="ECO:0000256" key="6">
    <source>
        <dbReference type="ARBA" id="ARBA00023015"/>
    </source>
</evidence>
<feature type="domain" description="C2H2-type" evidence="12">
    <location>
        <begin position="509"/>
        <end position="538"/>
    </location>
</feature>
<keyword evidence="6" id="KW-0805">Transcription regulation</keyword>
<feature type="domain" description="C2H2-type" evidence="12">
    <location>
        <begin position="368"/>
        <end position="395"/>
    </location>
</feature>
<dbReference type="SUPFAM" id="SSF57667">
    <property type="entry name" value="beta-beta-alpha zinc fingers"/>
    <property type="match status" value="7"/>
</dbReference>
<evidence type="ECO:0000256" key="2">
    <source>
        <dbReference type="ARBA" id="ARBA00022723"/>
    </source>
</evidence>
<organism evidence="13 14">
    <name type="scientific">Nicrophorus vespilloides</name>
    <name type="common">Boreal carrion beetle</name>
    <dbReference type="NCBI Taxonomy" id="110193"/>
    <lineage>
        <taxon>Eukaryota</taxon>
        <taxon>Metazoa</taxon>
        <taxon>Ecdysozoa</taxon>
        <taxon>Arthropoda</taxon>
        <taxon>Hexapoda</taxon>
        <taxon>Insecta</taxon>
        <taxon>Pterygota</taxon>
        <taxon>Neoptera</taxon>
        <taxon>Endopterygota</taxon>
        <taxon>Coleoptera</taxon>
        <taxon>Polyphaga</taxon>
        <taxon>Staphyliniformia</taxon>
        <taxon>Silphidae</taxon>
        <taxon>Nicrophorinae</taxon>
        <taxon>Nicrophorus</taxon>
    </lineage>
</organism>
<feature type="domain" description="C2H2-type" evidence="12">
    <location>
        <begin position="424"/>
        <end position="451"/>
    </location>
</feature>
<evidence type="ECO:0000256" key="9">
    <source>
        <dbReference type="ARBA" id="ARBA00023242"/>
    </source>
</evidence>
<dbReference type="RefSeq" id="XP_017781420.1">
    <property type="nucleotide sequence ID" value="XM_017925931.1"/>
</dbReference>
<protein>
    <submittedName>
        <fullName evidence="14">Protein suppressor of hairy wing-like isoform X1</fullName>
    </submittedName>
</protein>
<feature type="domain" description="C2H2-type" evidence="12">
    <location>
        <begin position="396"/>
        <end position="423"/>
    </location>
</feature>
<keyword evidence="3" id="KW-0677">Repeat</keyword>
<evidence type="ECO:0000256" key="8">
    <source>
        <dbReference type="ARBA" id="ARBA00023163"/>
    </source>
</evidence>
<keyword evidence="4 10" id="KW-0863">Zinc-finger</keyword>
<feature type="domain" description="C2H2-type" evidence="12">
    <location>
        <begin position="567"/>
        <end position="590"/>
    </location>
</feature>
<evidence type="ECO:0000256" key="1">
    <source>
        <dbReference type="ARBA" id="ARBA00004123"/>
    </source>
</evidence>
<dbReference type="Proteomes" id="UP000695000">
    <property type="component" value="Unplaced"/>
</dbReference>
<gene>
    <name evidence="14" type="primary">LOC108566166</name>
</gene>
<sequence length="730" mass="84172">MQIMEETSQATQLQVIGKLEPVACEEDDAEEVGMKEMEIYNHSDQQVIEEIHVSNTDGNLHINTYEVQEEVIDNSEYEEGSETHHVIITEDGTFLEQHQVYVEEEVQDYEEEAQEFEEAQYEEAEYVEGEEMEEDDPDEDAQYVQEEDEVETIYMEQDDHDSDTAGDEDPDDPDFNVEEEDQDQKDEINPCTICLRSFKTTASLKRHITVAHGQEEYTNDEDPLAFELCACCGEPIDSAHTTGSIKCTHCDNKLFDMQSNLSRHISLEHPDEKGVYKCCECARTFLSHAAILKHMQSHPLAKPYSCKACNRDFTRKYHLERHVAQTGCDGQPRSLFKCEVCKKTFTRKDNLRDHLRAHAGQIKKKKVFTCSYCKKEFMGSALLAVHVRTHTGEKPYPCDLCPKRFPSSGAMKKHRRMHTGEKPYQCMQCKRRFAAKETLNRHMRTHTGDKPHKCTYCGKAFIQAAQLRAHIFHHTGENAFTCPHCNRAFNRRIRLTTHIKFVHEGAEPMNCPEDNCDKTFYRKEDLARHLNLHSGEKPYECEHCKKRFAVKASLKLHALTHRKEQPCSCDECGRAFIRQDCLMRHMRSKHRDVLEDILAGAEKRRLQQQLLYAATDASSVTKKEITESQIWTELTLTDSIKELLGLLVDEKTLLGFGWPDAPIDKILDSVIKRCGHEPASDKEFDYISKMRENAKLLFTVVIDDQAVKSLLNNQTVDEVIQHVLRLAKNE</sequence>
<dbReference type="PANTHER" id="PTHR47772:SF13">
    <property type="entry name" value="GASTRULA ZINC FINGER PROTEIN XLCGF49.1-LIKE-RELATED"/>
    <property type="match status" value="1"/>
</dbReference>
<feature type="domain" description="C2H2-type" evidence="12">
    <location>
        <begin position="304"/>
        <end position="332"/>
    </location>
</feature>
<evidence type="ECO:0000256" key="3">
    <source>
        <dbReference type="ARBA" id="ARBA00022737"/>
    </source>
</evidence>
<name>A0ABM1N3M0_NICVS</name>
<dbReference type="PROSITE" id="PS50157">
    <property type="entry name" value="ZINC_FINGER_C2H2_2"/>
    <property type="match status" value="12"/>
</dbReference>
<dbReference type="InterPro" id="IPR041697">
    <property type="entry name" value="Znf-C2H2_11"/>
</dbReference>
<evidence type="ECO:0000256" key="10">
    <source>
        <dbReference type="PROSITE-ProRule" id="PRU00042"/>
    </source>
</evidence>
<dbReference type="PANTHER" id="PTHR47772">
    <property type="entry name" value="ZINC FINGER PROTEIN 200"/>
    <property type="match status" value="1"/>
</dbReference>
<dbReference type="GeneID" id="108566166"/>
<dbReference type="Pfam" id="PF16622">
    <property type="entry name" value="zf-C2H2_11"/>
    <property type="match status" value="1"/>
</dbReference>
<evidence type="ECO:0000256" key="11">
    <source>
        <dbReference type="SAM" id="MobiDB-lite"/>
    </source>
</evidence>
<dbReference type="Pfam" id="PF00096">
    <property type="entry name" value="zf-C2H2"/>
    <property type="match status" value="10"/>
</dbReference>
<keyword evidence="5" id="KW-0862">Zinc</keyword>
<feature type="region of interest" description="Disordered" evidence="11">
    <location>
        <begin position="114"/>
        <end position="145"/>
    </location>
</feature>
<accession>A0ABM1N3M0</accession>
<evidence type="ECO:0000259" key="12">
    <source>
        <dbReference type="PROSITE" id="PS50157"/>
    </source>
</evidence>
<feature type="domain" description="C2H2-type" evidence="12">
    <location>
        <begin position="336"/>
        <end position="363"/>
    </location>
</feature>
<keyword evidence="7" id="KW-0238">DNA-binding</keyword>
<feature type="domain" description="C2H2-type" evidence="12">
    <location>
        <begin position="452"/>
        <end position="479"/>
    </location>
</feature>
<dbReference type="Gene3D" id="3.30.160.60">
    <property type="entry name" value="Classic Zinc Finger"/>
    <property type="match status" value="11"/>
</dbReference>
<evidence type="ECO:0000256" key="7">
    <source>
        <dbReference type="ARBA" id="ARBA00023125"/>
    </source>
</evidence>
<feature type="domain" description="C2H2-type" evidence="12">
    <location>
        <begin position="480"/>
        <end position="508"/>
    </location>
</feature>
<feature type="compositionally biased region" description="Acidic residues" evidence="11">
    <location>
        <begin position="158"/>
        <end position="184"/>
    </location>
</feature>
<keyword evidence="9" id="KW-0539">Nucleus</keyword>
<keyword evidence="2" id="KW-0479">Metal-binding</keyword>
<feature type="domain" description="C2H2-type" evidence="12">
    <location>
        <begin position="276"/>
        <end position="303"/>
    </location>
</feature>
<dbReference type="PROSITE" id="PS00028">
    <property type="entry name" value="ZINC_FINGER_C2H2_1"/>
    <property type="match status" value="11"/>
</dbReference>
<feature type="region of interest" description="Disordered" evidence="11">
    <location>
        <begin position="158"/>
        <end position="186"/>
    </location>
</feature>
<dbReference type="InterPro" id="IPR050636">
    <property type="entry name" value="C2H2-ZF_domain-containing"/>
</dbReference>
<evidence type="ECO:0000256" key="5">
    <source>
        <dbReference type="ARBA" id="ARBA00022833"/>
    </source>
</evidence>
<evidence type="ECO:0000313" key="13">
    <source>
        <dbReference type="Proteomes" id="UP000695000"/>
    </source>
</evidence>
<reference evidence="14" key="1">
    <citation type="submission" date="2025-08" db="UniProtKB">
        <authorList>
            <consortium name="RefSeq"/>
        </authorList>
    </citation>
    <scope>IDENTIFICATION</scope>
    <source>
        <tissue evidence="14">Whole Larva</tissue>
    </source>
</reference>
<evidence type="ECO:0000256" key="4">
    <source>
        <dbReference type="ARBA" id="ARBA00022771"/>
    </source>
</evidence>
<dbReference type="InterPro" id="IPR013087">
    <property type="entry name" value="Znf_C2H2_type"/>
</dbReference>
<keyword evidence="8" id="KW-0804">Transcription</keyword>
<evidence type="ECO:0000313" key="14">
    <source>
        <dbReference type="RefSeq" id="XP_017781420.1"/>
    </source>
</evidence>
<feature type="domain" description="C2H2-type" evidence="12">
    <location>
        <begin position="539"/>
        <end position="566"/>
    </location>
</feature>
<feature type="domain" description="C2H2-type" evidence="12">
    <location>
        <begin position="189"/>
        <end position="217"/>
    </location>
</feature>
<dbReference type="SMART" id="SM00355">
    <property type="entry name" value="ZnF_C2H2"/>
    <property type="match status" value="13"/>
</dbReference>
<proteinExistence type="predicted"/>
<keyword evidence="13" id="KW-1185">Reference proteome</keyword>
<dbReference type="InterPro" id="IPR036236">
    <property type="entry name" value="Znf_C2H2_sf"/>
</dbReference>
<comment type="subcellular location">
    <subcellularLocation>
        <location evidence="1">Nucleus</location>
    </subcellularLocation>
</comment>